<keyword evidence="2" id="KW-1185">Reference proteome</keyword>
<protein>
    <recommendedName>
        <fullName evidence="3">Lipoprotein</fullName>
    </recommendedName>
</protein>
<accession>A0ABP7GJY9</accession>
<name>A0ABP7GJY9_9FLAO</name>
<evidence type="ECO:0000313" key="2">
    <source>
        <dbReference type="Proteomes" id="UP001500748"/>
    </source>
</evidence>
<reference evidence="2" key="1">
    <citation type="journal article" date="2019" name="Int. J. Syst. Evol. Microbiol.">
        <title>The Global Catalogue of Microorganisms (GCM) 10K type strain sequencing project: providing services to taxonomists for standard genome sequencing and annotation.</title>
        <authorList>
            <consortium name="The Broad Institute Genomics Platform"/>
            <consortium name="The Broad Institute Genome Sequencing Center for Infectious Disease"/>
            <person name="Wu L."/>
            <person name="Ma J."/>
        </authorList>
    </citation>
    <scope>NUCLEOTIDE SEQUENCE [LARGE SCALE GENOMIC DNA]</scope>
    <source>
        <strain evidence="2">JCM 17337</strain>
    </source>
</reference>
<evidence type="ECO:0008006" key="3">
    <source>
        <dbReference type="Google" id="ProtNLM"/>
    </source>
</evidence>
<organism evidence="1 2">
    <name type="scientific">Flavobacterium ginsengiterrae</name>
    <dbReference type="NCBI Taxonomy" id="871695"/>
    <lineage>
        <taxon>Bacteria</taxon>
        <taxon>Pseudomonadati</taxon>
        <taxon>Bacteroidota</taxon>
        <taxon>Flavobacteriia</taxon>
        <taxon>Flavobacteriales</taxon>
        <taxon>Flavobacteriaceae</taxon>
        <taxon>Flavobacterium</taxon>
    </lineage>
</organism>
<gene>
    <name evidence="1" type="ORF">GCM10022423_12690</name>
</gene>
<dbReference type="EMBL" id="BAABDU010000003">
    <property type="protein sequence ID" value="GAA3762604.1"/>
    <property type="molecule type" value="Genomic_DNA"/>
</dbReference>
<dbReference type="PROSITE" id="PS51257">
    <property type="entry name" value="PROKAR_LIPOPROTEIN"/>
    <property type="match status" value="1"/>
</dbReference>
<sequence length="363" mass="42536">MKQLLIYSFLFTFLISCKQEPEKKKTLPKKHTEKINEAKKVIPISTVETEVLKKLMHENLKNYGEWSVGLKEYPYELSFRDEAGNRSYIYYSIFTSDDLNDDGITDYIVRASSDGMSGSDLMFVIMEDNLNIKEKKEILEYAPFSYNNLDEFKYKAKKLTCSAMKNFRAYNNNDGPYDSIKLEFTYQNGNLYEGSYLSKCKLASLENKTIFNDISNISRRERNLEMHNYTETISETYRTKDTLIHADLSGCDNPLLQLEITIPALISELNEVDFFKDKTVSLLEFLAKNTQFANNINPIIKYYSENKLKTQKEITVDNNLVFTVYADKERYDKKLKQLSMSINIERRYNPKQVENWEITARKK</sequence>
<evidence type="ECO:0000313" key="1">
    <source>
        <dbReference type="EMBL" id="GAA3762604.1"/>
    </source>
</evidence>
<dbReference type="Proteomes" id="UP001500748">
    <property type="component" value="Unassembled WGS sequence"/>
</dbReference>
<proteinExistence type="predicted"/>
<comment type="caution">
    <text evidence="1">The sequence shown here is derived from an EMBL/GenBank/DDBJ whole genome shotgun (WGS) entry which is preliminary data.</text>
</comment>
<dbReference type="RefSeq" id="WP_345141801.1">
    <property type="nucleotide sequence ID" value="NZ_BAABDU010000003.1"/>
</dbReference>